<evidence type="ECO:0000256" key="1">
    <source>
        <dbReference type="SAM" id="MobiDB-lite"/>
    </source>
</evidence>
<evidence type="ECO:0000313" key="2">
    <source>
        <dbReference type="EMBL" id="KAA0680297.1"/>
    </source>
</evidence>
<feature type="region of interest" description="Disordered" evidence="1">
    <location>
        <begin position="1"/>
        <end position="24"/>
    </location>
</feature>
<sequence length="234" mass="25253">MAENLLTSSVPGAPPAVPEKFRDPETGAVRVEALLKSYLELERKLSAPGGGDSGERPDLLKAPGVPEGPEGYCIACDHGLFEPDPAINGRLHGAGFTPEQAQLVYDLAAERLVPLIQELAAEFQAEREIERLSAQFGGAERWREVSRQLHAWAVKNLPPAAVEGLSTTYEGVMALHRMMTGAEPAALSMPAGPASGGAEAELQALMRDPRYWRDRDPATVSRVTDGFRRLYPNG</sequence>
<dbReference type="InterPro" id="IPR008768">
    <property type="entry name" value="Gp9-like"/>
</dbReference>
<name>A0A9W7NJC1_9PROT</name>
<accession>A0A9W7NJC1</accession>
<gene>
    <name evidence="2" type="ORF">DS843_13350</name>
</gene>
<dbReference type="EMBL" id="QOKW01000009">
    <property type="protein sequence ID" value="KAA0680297.1"/>
    <property type="molecule type" value="Genomic_DNA"/>
</dbReference>
<dbReference type="AlphaFoldDB" id="A0A9W7NJC1"/>
<dbReference type="RefSeq" id="WP_149469395.1">
    <property type="nucleotide sequence ID" value="NZ_QOKW01000009.1"/>
</dbReference>
<evidence type="ECO:0000313" key="3">
    <source>
        <dbReference type="Proteomes" id="UP000480854"/>
    </source>
</evidence>
<feature type="compositionally biased region" description="Polar residues" evidence="1">
    <location>
        <begin position="1"/>
        <end position="10"/>
    </location>
</feature>
<keyword evidence="3" id="KW-1185">Reference proteome</keyword>
<proteinExistence type="predicted"/>
<dbReference type="Proteomes" id="UP000480854">
    <property type="component" value="Unassembled WGS sequence"/>
</dbReference>
<comment type="caution">
    <text evidence="2">The sequence shown here is derived from an EMBL/GenBank/DDBJ whole genome shotgun (WGS) entry which is preliminary data.</text>
</comment>
<protein>
    <submittedName>
        <fullName evidence="2">Uncharacterized protein</fullName>
    </submittedName>
</protein>
<reference evidence="2 3" key="1">
    <citation type="submission" date="2018-07" db="EMBL/GenBank/DDBJ databases">
        <title>Genome sequence of Azospirillum sp. ATCC 49961.</title>
        <authorList>
            <person name="Sant'Anna F.H."/>
            <person name="Baldani J.I."/>
            <person name="Zilli J.E."/>
            <person name="Reis V.M."/>
            <person name="Hartmann A."/>
            <person name="Cruz L."/>
            <person name="de Souza E.M."/>
            <person name="de Oliveira Pedrosa F."/>
            <person name="Passaglia L.M.P."/>
        </authorList>
    </citation>
    <scope>NUCLEOTIDE SEQUENCE [LARGE SCALE GENOMIC DNA]</scope>
    <source>
        <strain evidence="2 3">ATCC 49961</strain>
    </source>
</reference>
<dbReference type="OrthoDB" id="7347988at2"/>
<organism evidence="2 3">
    <name type="scientific">Roseomonas genomospecies 6</name>
    <dbReference type="NCBI Taxonomy" id="214106"/>
    <lineage>
        <taxon>Bacteria</taxon>
        <taxon>Pseudomonadati</taxon>
        <taxon>Pseudomonadota</taxon>
        <taxon>Alphaproteobacteria</taxon>
        <taxon>Acetobacterales</taxon>
        <taxon>Roseomonadaceae</taxon>
        <taxon>Roseomonas</taxon>
    </lineage>
</organism>
<dbReference type="Pfam" id="PF05396">
    <property type="entry name" value="Phage_T7_Capsid"/>
    <property type="match status" value="1"/>
</dbReference>